<gene>
    <name evidence="2" type="ORF">WHR41_01350</name>
</gene>
<comment type="caution">
    <text evidence="2">The sequence shown here is derived from an EMBL/GenBank/DDBJ whole genome shotgun (WGS) entry which is preliminary data.</text>
</comment>
<evidence type="ECO:0000313" key="3">
    <source>
        <dbReference type="Proteomes" id="UP000803884"/>
    </source>
</evidence>
<feature type="chain" id="PRO_5044281710" evidence="1">
    <location>
        <begin position="20"/>
        <end position="91"/>
    </location>
</feature>
<dbReference type="AlphaFoldDB" id="A0AB34L3K3"/>
<dbReference type="PROSITE" id="PS51257">
    <property type="entry name" value="PROKAR_LIPOPROTEIN"/>
    <property type="match status" value="1"/>
</dbReference>
<keyword evidence="3" id="KW-1185">Reference proteome</keyword>
<dbReference type="RefSeq" id="XP_069233080.1">
    <property type="nucleotide sequence ID" value="XM_069369956.1"/>
</dbReference>
<reference evidence="2 3" key="1">
    <citation type="journal article" date="2020" name="Microbiol. Resour. Announc.">
        <title>Draft Genome Sequence of a Cladosporium Species Isolated from the Mesophotic Ascidian Didemnum maculosum.</title>
        <authorList>
            <person name="Gioti A."/>
            <person name="Siaperas R."/>
            <person name="Nikolaivits E."/>
            <person name="Le Goff G."/>
            <person name="Ouazzani J."/>
            <person name="Kotoulas G."/>
            <person name="Topakas E."/>
        </authorList>
    </citation>
    <scope>NUCLEOTIDE SEQUENCE [LARGE SCALE GENOMIC DNA]</scope>
    <source>
        <strain evidence="2 3">TM138-S3</strain>
    </source>
</reference>
<proteinExistence type="predicted"/>
<protein>
    <submittedName>
        <fullName evidence="2">Uncharacterized protein</fullName>
    </submittedName>
</protein>
<evidence type="ECO:0000313" key="2">
    <source>
        <dbReference type="EMBL" id="KAL1589975.1"/>
    </source>
</evidence>
<keyword evidence="1" id="KW-0732">Signal</keyword>
<name>A0AB34L3K3_9PEZI</name>
<dbReference type="EMBL" id="JAAQHG020000003">
    <property type="protein sequence ID" value="KAL1589975.1"/>
    <property type="molecule type" value="Genomic_DNA"/>
</dbReference>
<dbReference type="GeneID" id="96002794"/>
<feature type="signal peptide" evidence="1">
    <location>
        <begin position="1"/>
        <end position="19"/>
    </location>
</feature>
<organism evidence="2 3">
    <name type="scientific">Cladosporium halotolerans</name>
    <dbReference type="NCBI Taxonomy" id="1052096"/>
    <lineage>
        <taxon>Eukaryota</taxon>
        <taxon>Fungi</taxon>
        <taxon>Dikarya</taxon>
        <taxon>Ascomycota</taxon>
        <taxon>Pezizomycotina</taxon>
        <taxon>Dothideomycetes</taxon>
        <taxon>Dothideomycetidae</taxon>
        <taxon>Cladosporiales</taxon>
        <taxon>Cladosporiaceae</taxon>
        <taxon>Cladosporium</taxon>
    </lineage>
</organism>
<dbReference type="Proteomes" id="UP000803884">
    <property type="component" value="Unassembled WGS sequence"/>
</dbReference>
<accession>A0AB34L3K3</accession>
<sequence length="91" mass="10004">MRRNCILSLLAVIIPYALASCECGFAANNTNAQDFGLFTDYFETDFFHVKNVTATGWHPQDYNSSSNDTTKKLGVSRQLGNIIANPLADGK</sequence>
<evidence type="ECO:0000256" key="1">
    <source>
        <dbReference type="SAM" id="SignalP"/>
    </source>
</evidence>